<dbReference type="PROSITE" id="PS51257">
    <property type="entry name" value="PROKAR_LIPOPROTEIN"/>
    <property type="match status" value="1"/>
</dbReference>
<organism evidence="2 3">
    <name type="scientific">Mucilaginibacter lappiensis</name>
    <dbReference type="NCBI Taxonomy" id="354630"/>
    <lineage>
        <taxon>Bacteria</taxon>
        <taxon>Pseudomonadati</taxon>
        <taxon>Bacteroidota</taxon>
        <taxon>Sphingobacteriia</taxon>
        <taxon>Sphingobacteriales</taxon>
        <taxon>Sphingobacteriaceae</taxon>
        <taxon>Mucilaginibacter</taxon>
    </lineage>
</organism>
<protein>
    <submittedName>
        <fullName evidence="2">GTPase SAR1 family protein</fullName>
    </submittedName>
</protein>
<evidence type="ECO:0000256" key="1">
    <source>
        <dbReference type="SAM" id="SignalP"/>
    </source>
</evidence>
<accession>A0ABR6PRZ0</accession>
<name>A0ABR6PRZ0_9SPHI</name>
<dbReference type="RefSeq" id="WP_139332337.1">
    <property type="nucleotide sequence ID" value="NZ_FTMG01000010.1"/>
</dbReference>
<reference evidence="2 3" key="1">
    <citation type="submission" date="2020-08" db="EMBL/GenBank/DDBJ databases">
        <title>Genomic Encyclopedia of Type Strains, Phase IV (KMG-V): Genome sequencing to study the core and pangenomes of soil and plant-associated prokaryotes.</title>
        <authorList>
            <person name="Whitman W."/>
        </authorList>
    </citation>
    <scope>NUCLEOTIDE SEQUENCE [LARGE SCALE GENOMIC DNA]</scope>
    <source>
        <strain evidence="2 3">ANJLi2</strain>
    </source>
</reference>
<gene>
    <name evidence="2" type="ORF">HDF23_003813</name>
</gene>
<evidence type="ECO:0000313" key="3">
    <source>
        <dbReference type="Proteomes" id="UP000541583"/>
    </source>
</evidence>
<proteinExistence type="predicted"/>
<dbReference type="Proteomes" id="UP000541583">
    <property type="component" value="Unassembled WGS sequence"/>
</dbReference>
<keyword evidence="1" id="KW-0732">Signal</keyword>
<sequence length="160" mass="18002">MKKILLLMTLILVLQSCATVNMTSNKDTSYTRKPKKIFIEARCKKEMNAYCTVLINGLKMDLKAKTVETESHVYNELSLESEESRIQEIKNYNPEAILLIRQTVTGIDNAFELTLIDATSKKPVWKSEISTSTGTYGDTDELVSKSRKAIISKFTADGLL</sequence>
<evidence type="ECO:0000313" key="2">
    <source>
        <dbReference type="EMBL" id="MBB6111046.1"/>
    </source>
</evidence>
<feature type="signal peptide" evidence="1">
    <location>
        <begin position="1"/>
        <end position="18"/>
    </location>
</feature>
<keyword evidence="3" id="KW-1185">Reference proteome</keyword>
<comment type="caution">
    <text evidence="2">The sequence shown here is derived from an EMBL/GenBank/DDBJ whole genome shotgun (WGS) entry which is preliminary data.</text>
</comment>
<dbReference type="EMBL" id="JACHCB010000010">
    <property type="protein sequence ID" value="MBB6111046.1"/>
    <property type="molecule type" value="Genomic_DNA"/>
</dbReference>
<feature type="chain" id="PRO_5047444868" evidence="1">
    <location>
        <begin position="19"/>
        <end position="160"/>
    </location>
</feature>